<dbReference type="PROSITE" id="PS50966">
    <property type="entry name" value="ZF_SWIM"/>
    <property type="match status" value="1"/>
</dbReference>
<dbReference type="EMBL" id="CP140152">
    <property type="protein sequence ID" value="WQH05477.1"/>
    <property type="molecule type" value="Genomic_DNA"/>
</dbReference>
<dbReference type="InterPro" id="IPR007527">
    <property type="entry name" value="Znf_SWIM"/>
</dbReference>
<proteinExistence type="predicted"/>
<organism evidence="4 5">
    <name type="scientific">Duganella zoogloeoides</name>
    <dbReference type="NCBI Taxonomy" id="75659"/>
    <lineage>
        <taxon>Bacteria</taxon>
        <taxon>Pseudomonadati</taxon>
        <taxon>Pseudomonadota</taxon>
        <taxon>Betaproteobacteria</taxon>
        <taxon>Burkholderiales</taxon>
        <taxon>Oxalobacteraceae</taxon>
        <taxon>Telluria group</taxon>
        <taxon>Duganella</taxon>
    </lineage>
</organism>
<reference evidence="4 5" key="1">
    <citation type="submission" date="2023-11" db="EMBL/GenBank/DDBJ databases">
        <title>MicrobeMod: A computational toolkit for identifying prokaryotic methylation and restriction-modification with nanopore sequencing.</title>
        <authorList>
            <person name="Crits-Christoph A."/>
            <person name="Kang S.C."/>
            <person name="Lee H."/>
            <person name="Ostrov N."/>
        </authorList>
    </citation>
    <scope>NUCLEOTIDE SEQUENCE [LARGE SCALE GENOMIC DNA]</scope>
    <source>
        <strain evidence="4 5">ATCC 25935</strain>
    </source>
</reference>
<protein>
    <submittedName>
        <fullName evidence="4">SWIM zinc finger family protein</fullName>
    </submittedName>
</protein>
<dbReference type="Proteomes" id="UP001326110">
    <property type="component" value="Chromosome"/>
</dbReference>
<feature type="region of interest" description="Disordered" evidence="2">
    <location>
        <begin position="94"/>
        <end position="126"/>
    </location>
</feature>
<evidence type="ECO:0000256" key="2">
    <source>
        <dbReference type="SAM" id="MobiDB-lite"/>
    </source>
</evidence>
<evidence type="ECO:0000256" key="1">
    <source>
        <dbReference type="PROSITE-ProRule" id="PRU00325"/>
    </source>
</evidence>
<keyword evidence="1" id="KW-0862">Zinc</keyword>
<dbReference type="RefSeq" id="WP_019923066.1">
    <property type="nucleotide sequence ID" value="NZ_CP140152.1"/>
</dbReference>
<evidence type="ECO:0000259" key="3">
    <source>
        <dbReference type="PROSITE" id="PS50966"/>
    </source>
</evidence>
<name>A0ABZ0Y1X5_9BURK</name>
<sequence length="718" mass="75758">MTDWLHIYRNTDDDTLAALGSTGLVRRAAKDVEAGKVAWETAPRLLRADGQLVRIDAGGPARASCDCPAPGVCKHILAAVIWLRNAAPEPGASNMTNAADGADSGPLAVAPPAGTSADAGASAANDPTAASAGDSAIDALSRLLAEVTALEPAAVFKTAGLAATRKAAALHAAEYPVTLSATAGTLLITLPSLDITCRYIGGAGFAGMVSEAPAASRAAVHVLALAAVWRQQGRAIAWPAPSRSAAAAALDDDAGLSADEQLFIERLRALVLAAFEDGWSHVSEIVPAQLRALATSARVESFPRLAGMLRTLAGTASLLVERDAGADERQAIRLATRIYALTHALEPARGDLLRELRGRERRSFDGNQALELLPLGAHWWEQRGGARGLSIAFWNPAAQGVMQAVLARRDHADRHFNRELAWSTASLWQGAGAAATLAGGALTLEQARVSDDLRLGLSMETRASVQPPWRANDERWTSAGYDDWNILADALRASAGLRGETLDCVLLRPARCDTPRLDEARQTFDWTVRDSSGAALALQLPCDPVHHQRIGNLEDWVANGAPIRAVLARYERSLQGGRLEPLTLIIETAGVLRAVSLDYEGAPASAARSAPLLQRLARLFGARPAAATAADIPAESIETATHAGWIGAMQQLLENQAMSGRLHVPGADRQRLVALRACLRASGVELLADALARYLDQPDTERGIALLYLCLTCAELGG</sequence>
<feature type="domain" description="SWIM-type" evidence="3">
    <location>
        <begin position="51"/>
        <end position="84"/>
    </location>
</feature>
<evidence type="ECO:0000313" key="4">
    <source>
        <dbReference type="EMBL" id="WQH05477.1"/>
    </source>
</evidence>
<accession>A0ABZ0Y1X5</accession>
<dbReference type="GeneID" id="43164709"/>
<feature type="compositionally biased region" description="Low complexity" evidence="2">
    <location>
        <begin position="110"/>
        <end position="126"/>
    </location>
</feature>
<keyword evidence="5" id="KW-1185">Reference proteome</keyword>
<gene>
    <name evidence="4" type="ORF">SR858_03820</name>
</gene>
<keyword evidence="1" id="KW-0863">Zinc-finger</keyword>
<keyword evidence="1" id="KW-0479">Metal-binding</keyword>
<evidence type="ECO:0000313" key="5">
    <source>
        <dbReference type="Proteomes" id="UP001326110"/>
    </source>
</evidence>